<feature type="domain" description="CHY-type" evidence="6">
    <location>
        <begin position="16"/>
        <end position="82"/>
    </location>
</feature>
<dbReference type="Gene3D" id="3.30.40.10">
    <property type="entry name" value="Zinc/RING finger domain, C3HC4 (zinc finger)"/>
    <property type="match status" value="1"/>
</dbReference>
<evidence type="ECO:0000256" key="1">
    <source>
        <dbReference type="ARBA" id="ARBA00022723"/>
    </source>
</evidence>
<keyword evidence="3" id="KW-0862">Zinc</keyword>
<proteinExistence type="predicted"/>
<feature type="non-terminal residue" evidence="8">
    <location>
        <position position="328"/>
    </location>
</feature>
<dbReference type="SUPFAM" id="SSF161219">
    <property type="entry name" value="CHY zinc finger-like"/>
    <property type="match status" value="1"/>
</dbReference>
<evidence type="ECO:0000259" key="5">
    <source>
        <dbReference type="PROSITE" id="PS50089"/>
    </source>
</evidence>
<dbReference type="InterPro" id="IPR008913">
    <property type="entry name" value="Znf_CHY"/>
</dbReference>
<sequence length="328" mass="38499">KAQSSEQSKKVFLRLFNQKSVGCDHYVSGAQLFCDQCNKYFGCKRCHDESIFDHSLIEVKNIRCNFCSEKQAFKKICQKCSKIIATHSCEKCCYLTFSSCDLYHCDKCGCMKGHKEDMKHCEKCNRCQHSVNFDQHICVEAKECVVCQEELKTSKYPWFQMECKHQIHTRCYGQLINQHHIIKCPNCQKLLLYGQVKQKYKDDMIKRYQNTFTLPEHVNEFVNVQCNDCQAEFPSKHHVLGMYLCDYCATFNCVERGQCTQEQYQSHFQQSKNQIYPRSPTIENIEQYLEENVDKKLIEGKIRRELTVSNITNFCILINLAVHKNVSV</sequence>
<evidence type="ECO:0000256" key="2">
    <source>
        <dbReference type="ARBA" id="ARBA00022771"/>
    </source>
</evidence>
<protein>
    <submittedName>
        <fullName evidence="8">CHY zinc finger-containing protein</fullName>
    </submittedName>
</protein>
<dbReference type="EMBL" id="GDID01001836">
    <property type="protein sequence ID" value="JAP94770.1"/>
    <property type="molecule type" value="Transcribed_RNA"/>
</dbReference>
<dbReference type="AlphaFoldDB" id="A0A146KD69"/>
<reference evidence="8" key="1">
    <citation type="submission" date="2015-07" db="EMBL/GenBank/DDBJ databases">
        <title>Adaptation to a free-living lifestyle via gene acquisitions in the diplomonad Trepomonas sp. PC1.</title>
        <authorList>
            <person name="Xu F."/>
            <person name="Jerlstrom-Hultqvist J."/>
            <person name="Kolisko M."/>
            <person name="Simpson A.G.B."/>
            <person name="Roger A.J."/>
            <person name="Svard S.G."/>
            <person name="Andersson J.O."/>
        </authorList>
    </citation>
    <scope>NUCLEOTIDE SEQUENCE</scope>
    <source>
        <strain evidence="8">PC1</strain>
    </source>
</reference>
<evidence type="ECO:0000259" key="7">
    <source>
        <dbReference type="PROSITE" id="PS51270"/>
    </source>
</evidence>
<dbReference type="GO" id="GO:0061630">
    <property type="term" value="F:ubiquitin protein ligase activity"/>
    <property type="evidence" value="ECO:0007669"/>
    <property type="project" value="TreeGrafter"/>
</dbReference>
<evidence type="ECO:0000256" key="3">
    <source>
        <dbReference type="ARBA" id="ARBA00022833"/>
    </source>
</evidence>
<name>A0A146KD69_9EUKA</name>
<dbReference type="Pfam" id="PF05495">
    <property type="entry name" value="zf-CHY"/>
    <property type="match status" value="1"/>
</dbReference>
<evidence type="ECO:0000259" key="6">
    <source>
        <dbReference type="PROSITE" id="PS51266"/>
    </source>
</evidence>
<dbReference type="PROSITE" id="PS51270">
    <property type="entry name" value="ZF_CTCHY"/>
    <property type="match status" value="1"/>
</dbReference>
<organism evidence="8">
    <name type="scientific">Trepomonas sp. PC1</name>
    <dbReference type="NCBI Taxonomy" id="1076344"/>
    <lineage>
        <taxon>Eukaryota</taxon>
        <taxon>Metamonada</taxon>
        <taxon>Diplomonadida</taxon>
        <taxon>Hexamitidae</taxon>
        <taxon>Hexamitinae</taxon>
        <taxon>Trepomonas</taxon>
    </lineage>
</organism>
<dbReference type="SUPFAM" id="SSF57850">
    <property type="entry name" value="RING/U-box"/>
    <property type="match status" value="1"/>
</dbReference>
<dbReference type="PROSITE" id="PS50089">
    <property type="entry name" value="ZF_RING_2"/>
    <property type="match status" value="1"/>
</dbReference>
<dbReference type="PROSITE" id="PS51266">
    <property type="entry name" value="ZF_CHY"/>
    <property type="match status" value="1"/>
</dbReference>
<gene>
    <name evidence="8" type="ORF">TPC1_12463</name>
</gene>
<evidence type="ECO:0000313" key="8">
    <source>
        <dbReference type="EMBL" id="JAP94770.1"/>
    </source>
</evidence>
<feature type="domain" description="RING-type" evidence="5">
    <location>
        <begin position="144"/>
        <end position="188"/>
    </location>
</feature>
<dbReference type="GO" id="GO:0005634">
    <property type="term" value="C:nucleus"/>
    <property type="evidence" value="ECO:0007669"/>
    <property type="project" value="TreeGrafter"/>
</dbReference>
<evidence type="ECO:0000256" key="4">
    <source>
        <dbReference type="PROSITE-ProRule" id="PRU00601"/>
    </source>
</evidence>
<keyword evidence="1" id="KW-0479">Metal-binding</keyword>
<dbReference type="GO" id="GO:0006511">
    <property type="term" value="P:ubiquitin-dependent protein catabolic process"/>
    <property type="evidence" value="ECO:0007669"/>
    <property type="project" value="TreeGrafter"/>
</dbReference>
<dbReference type="InterPro" id="IPR037274">
    <property type="entry name" value="Znf_CHY_sf"/>
</dbReference>
<accession>A0A146KD69</accession>
<dbReference type="InterPro" id="IPR001841">
    <property type="entry name" value="Znf_RING"/>
</dbReference>
<dbReference type="GO" id="GO:0008270">
    <property type="term" value="F:zinc ion binding"/>
    <property type="evidence" value="ECO:0007669"/>
    <property type="project" value="UniProtKB-KW"/>
</dbReference>
<dbReference type="InterPro" id="IPR017921">
    <property type="entry name" value="Znf_CTCHY"/>
</dbReference>
<keyword evidence="2 4" id="KW-0863">Zinc-finger</keyword>
<feature type="domain" description="CTCHY-type" evidence="7">
    <location>
        <begin position="84"/>
        <end position="146"/>
    </location>
</feature>
<dbReference type="InterPro" id="IPR013083">
    <property type="entry name" value="Znf_RING/FYVE/PHD"/>
</dbReference>
<dbReference type="GO" id="GO:0016567">
    <property type="term" value="P:protein ubiquitination"/>
    <property type="evidence" value="ECO:0007669"/>
    <property type="project" value="TreeGrafter"/>
</dbReference>
<dbReference type="PANTHER" id="PTHR21319">
    <property type="entry name" value="RING FINGER AND CHY ZINC FINGER DOMAIN-CONTAINING PROTEIN 1"/>
    <property type="match status" value="1"/>
</dbReference>
<feature type="non-terminal residue" evidence="8">
    <location>
        <position position="1"/>
    </location>
</feature>